<dbReference type="RefSeq" id="WP_153240320.1">
    <property type="nucleotide sequence ID" value="NZ_CP036422.1"/>
</dbReference>
<organism evidence="2 3">
    <name type="scientific">Halioglobus maricola</name>
    <dbReference type="NCBI Taxonomy" id="2601894"/>
    <lineage>
        <taxon>Bacteria</taxon>
        <taxon>Pseudomonadati</taxon>
        <taxon>Pseudomonadota</taxon>
        <taxon>Gammaproteobacteria</taxon>
        <taxon>Cellvibrionales</taxon>
        <taxon>Halieaceae</taxon>
        <taxon>Halioglobus</taxon>
    </lineage>
</organism>
<reference evidence="2 3" key="1">
    <citation type="submission" date="2019-02" db="EMBL/GenBank/DDBJ databases">
        <authorList>
            <person name="Li S.-H."/>
        </authorList>
    </citation>
    <scope>NUCLEOTIDE SEQUENCE [LARGE SCALE GENOMIC DNA]</scope>
    <source>
        <strain evidence="2 3">IMCC14385</strain>
    </source>
</reference>
<name>A0A5P9NP09_9GAMM</name>
<keyword evidence="3" id="KW-1185">Reference proteome</keyword>
<evidence type="ECO:0008006" key="4">
    <source>
        <dbReference type="Google" id="ProtNLM"/>
    </source>
</evidence>
<dbReference type="OrthoDB" id="2679642at2"/>
<dbReference type="AlphaFoldDB" id="A0A5P9NP09"/>
<keyword evidence="1" id="KW-0472">Membrane</keyword>
<sequence>MKEDRYKWIAQVLAGLSVALSLLFVAYELKQSRDIAEAELTLSLYTLEHDSITDEIDWKYYHEAVAKRRDGEELNEREKYALRRYYGRDYGLVKSAYVLESNGLLLEGEWDYWLAVLDWQWDDPEFRRTHLPTEFNKSGNYSDFETELIKSYEKWQAENN</sequence>
<proteinExistence type="predicted"/>
<keyword evidence="1" id="KW-1133">Transmembrane helix</keyword>
<evidence type="ECO:0000313" key="3">
    <source>
        <dbReference type="Proteomes" id="UP000326287"/>
    </source>
</evidence>
<protein>
    <recommendedName>
        <fullName evidence="4">DUF4760 domain-containing protein</fullName>
    </recommendedName>
</protein>
<dbReference type="EMBL" id="CP036422">
    <property type="protein sequence ID" value="QFU77175.1"/>
    <property type="molecule type" value="Genomic_DNA"/>
</dbReference>
<gene>
    <name evidence="2" type="ORF">EY643_16770</name>
</gene>
<accession>A0A5P9NP09</accession>
<dbReference type="Proteomes" id="UP000326287">
    <property type="component" value="Chromosome"/>
</dbReference>
<feature type="transmembrane region" description="Helical" evidence="1">
    <location>
        <begin position="6"/>
        <end position="27"/>
    </location>
</feature>
<dbReference type="KEGG" id="halc:EY643_16770"/>
<keyword evidence="1" id="KW-0812">Transmembrane</keyword>
<evidence type="ECO:0000313" key="2">
    <source>
        <dbReference type="EMBL" id="QFU77175.1"/>
    </source>
</evidence>
<evidence type="ECO:0000256" key="1">
    <source>
        <dbReference type="SAM" id="Phobius"/>
    </source>
</evidence>